<dbReference type="Pfam" id="PF00151">
    <property type="entry name" value="Lipase"/>
    <property type="match status" value="1"/>
</dbReference>
<dbReference type="EMBL" id="OC866723">
    <property type="protein sequence ID" value="CAD7633109.1"/>
    <property type="molecule type" value="Genomic_DNA"/>
</dbReference>
<feature type="non-terminal residue" evidence="6">
    <location>
        <position position="1"/>
    </location>
</feature>
<accession>A0A7R9L1B6</accession>
<evidence type="ECO:0000313" key="7">
    <source>
        <dbReference type="Proteomes" id="UP000759131"/>
    </source>
</evidence>
<feature type="domain" description="Lipase" evidence="5">
    <location>
        <begin position="73"/>
        <end position="302"/>
    </location>
</feature>
<dbReference type="GO" id="GO:0016042">
    <property type="term" value="P:lipid catabolic process"/>
    <property type="evidence" value="ECO:0007669"/>
    <property type="project" value="TreeGrafter"/>
</dbReference>
<reference evidence="6" key="1">
    <citation type="submission" date="2020-11" db="EMBL/GenBank/DDBJ databases">
        <authorList>
            <person name="Tran Van P."/>
        </authorList>
    </citation>
    <scope>NUCLEOTIDE SEQUENCE</scope>
</reference>
<dbReference type="PANTHER" id="PTHR11610">
    <property type="entry name" value="LIPASE"/>
    <property type="match status" value="1"/>
</dbReference>
<name>A0A7R9L1B6_9ACAR</name>
<sequence>EHLTQSANNNLRNSCEQFLLSFVSQLILITHLEPTDVLNVIPAMNLLFVAGRVAFWVGYPVHRGVGFTLSHNMKDYFLDYDYNVVVLDWETPASDSNYFNAAFNCQIVGAMLSYFVRTLVSMGVNVANIHLVGHSLGAHIVGFCGKNFTNPKIGRISGLDPAGPGFWRNDSRTRLAPTDASLVVVTHTSGGLIKWDGSLADVLQMSGYVGNVEPLGHYDFRPNGGTGQPGCNRSVTTFITNRFKGKANESRNCNHNRATVLPIADRGLKEVDSCQLIAYECDSYDNFYSGKCGDCGTDGHRCRPLEFNLEYWLNDDNII</sequence>
<organism evidence="6">
    <name type="scientific">Medioppia subpectinata</name>
    <dbReference type="NCBI Taxonomy" id="1979941"/>
    <lineage>
        <taxon>Eukaryota</taxon>
        <taxon>Metazoa</taxon>
        <taxon>Ecdysozoa</taxon>
        <taxon>Arthropoda</taxon>
        <taxon>Chelicerata</taxon>
        <taxon>Arachnida</taxon>
        <taxon>Acari</taxon>
        <taxon>Acariformes</taxon>
        <taxon>Sarcoptiformes</taxon>
        <taxon>Oribatida</taxon>
        <taxon>Brachypylina</taxon>
        <taxon>Oppioidea</taxon>
        <taxon>Oppiidae</taxon>
        <taxon>Medioppia</taxon>
    </lineage>
</organism>
<dbReference type="PANTHER" id="PTHR11610:SF173">
    <property type="entry name" value="LIPASE DOMAIN-CONTAINING PROTEIN-RELATED"/>
    <property type="match status" value="1"/>
</dbReference>
<dbReference type="EMBL" id="CAJPIZ010012148">
    <property type="protein sequence ID" value="CAG2113539.1"/>
    <property type="molecule type" value="Genomic_DNA"/>
</dbReference>
<dbReference type="InterPro" id="IPR029058">
    <property type="entry name" value="AB_hydrolase_fold"/>
</dbReference>
<evidence type="ECO:0000256" key="1">
    <source>
        <dbReference type="ARBA" id="ARBA00004613"/>
    </source>
</evidence>
<evidence type="ECO:0000259" key="5">
    <source>
        <dbReference type="Pfam" id="PF00151"/>
    </source>
</evidence>
<comment type="similarity">
    <text evidence="2 4">Belongs to the AB hydrolase superfamily. Lipase family.</text>
</comment>
<dbReference type="Gene3D" id="3.40.50.1820">
    <property type="entry name" value="alpha/beta hydrolase"/>
    <property type="match status" value="1"/>
</dbReference>
<dbReference type="OrthoDB" id="199913at2759"/>
<dbReference type="InterPro" id="IPR013818">
    <property type="entry name" value="Lipase"/>
</dbReference>
<evidence type="ECO:0000256" key="4">
    <source>
        <dbReference type="RuleBase" id="RU004262"/>
    </source>
</evidence>
<dbReference type="GO" id="GO:0016298">
    <property type="term" value="F:lipase activity"/>
    <property type="evidence" value="ECO:0007669"/>
    <property type="project" value="InterPro"/>
</dbReference>
<gene>
    <name evidence="6" type="ORF">OSB1V03_LOCUS13508</name>
</gene>
<keyword evidence="7" id="KW-1185">Reference proteome</keyword>
<dbReference type="GO" id="GO:0005615">
    <property type="term" value="C:extracellular space"/>
    <property type="evidence" value="ECO:0007669"/>
    <property type="project" value="TreeGrafter"/>
</dbReference>
<protein>
    <recommendedName>
        <fullName evidence="5">Lipase domain-containing protein</fullName>
    </recommendedName>
</protein>
<dbReference type="InterPro" id="IPR000734">
    <property type="entry name" value="TAG_lipase"/>
</dbReference>
<evidence type="ECO:0000256" key="2">
    <source>
        <dbReference type="ARBA" id="ARBA00010701"/>
    </source>
</evidence>
<comment type="subcellular location">
    <subcellularLocation>
        <location evidence="1">Secreted</location>
    </subcellularLocation>
</comment>
<keyword evidence="3" id="KW-0964">Secreted</keyword>
<evidence type="ECO:0000313" key="6">
    <source>
        <dbReference type="EMBL" id="CAD7633109.1"/>
    </source>
</evidence>
<proteinExistence type="inferred from homology"/>
<dbReference type="SUPFAM" id="SSF53474">
    <property type="entry name" value="alpha/beta-Hydrolases"/>
    <property type="match status" value="1"/>
</dbReference>
<dbReference type="AlphaFoldDB" id="A0A7R9L1B6"/>
<evidence type="ECO:0000256" key="3">
    <source>
        <dbReference type="ARBA" id="ARBA00022525"/>
    </source>
</evidence>
<dbReference type="Proteomes" id="UP000759131">
    <property type="component" value="Unassembled WGS sequence"/>
</dbReference>